<protein>
    <submittedName>
        <fullName evidence="1">Uncharacterized protein</fullName>
    </submittedName>
</protein>
<evidence type="ECO:0000313" key="1">
    <source>
        <dbReference type="EMBL" id="DAF44072.1"/>
    </source>
</evidence>
<reference evidence="1" key="1">
    <citation type="journal article" date="2021" name="Proc. Natl. Acad. Sci. U.S.A.">
        <title>A Catalog of Tens of Thousands of Viruses from Human Metagenomes Reveals Hidden Associations with Chronic Diseases.</title>
        <authorList>
            <person name="Tisza M.J."/>
            <person name="Buck C.B."/>
        </authorList>
    </citation>
    <scope>NUCLEOTIDE SEQUENCE</scope>
    <source>
        <strain evidence="1">CtNQV2</strain>
    </source>
</reference>
<organism evidence="1">
    <name type="scientific">Myoviridae sp. ctNQV2</name>
    <dbReference type="NCBI Taxonomy" id="2827683"/>
    <lineage>
        <taxon>Viruses</taxon>
        <taxon>Duplodnaviria</taxon>
        <taxon>Heunggongvirae</taxon>
        <taxon>Uroviricota</taxon>
        <taxon>Caudoviricetes</taxon>
    </lineage>
</organism>
<sequence>MEKNLEYYREQCQEIANMIANEVTDAKSVKIDCGGFCPYLCFIRIDALDKKDYPHNISDNSIFIDIKIDFQENKFELFRGGHIWLSPKDKKTPQFKYLAMRGMFDIAEEKGVKKMRKTKHKDNKTTANKIALYFNEVMKAVKEYTGGYPYKQGIEE</sequence>
<dbReference type="EMBL" id="BK032510">
    <property type="protein sequence ID" value="DAF44072.1"/>
    <property type="molecule type" value="Genomic_DNA"/>
</dbReference>
<proteinExistence type="predicted"/>
<accession>A0A8S5RZH0</accession>
<name>A0A8S5RZH0_9CAUD</name>